<comment type="caution">
    <text evidence="3">The sequence shown here is derived from an EMBL/GenBank/DDBJ whole genome shotgun (WGS) entry which is preliminary data.</text>
</comment>
<evidence type="ECO:0000313" key="4">
    <source>
        <dbReference type="Proteomes" id="UP001281761"/>
    </source>
</evidence>
<gene>
    <name evidence="3" type="ORF">BLNAU_22918</name>
</gene>
<dbReference type="EMBL" id="JARBJD010000428">
    <property type="protein sequence ID" value="KAK2942161.1"/>
    <property type="molecule type" value="Genomic_DNA"/>
</dbReference>
<sequence length="367" mass="41218">MSNSSDGEFDFGDYPWDEADPGDVDFDSDSLHSEDLDDSSDSDAITQKKKRDKSTPLTTVSATEELDNARRLRQQKLERISLVQARVALAKALVLVNKLPKPGSASYQTLHSLGIHEEKTKCSKQLKDEWKRAMNLSLDLSASLLETQSSFAQLSAQEPVNTIQHPPQSSQQQLNQDIAQALSTIDRTRKWVLATADEWNTRAELARSLSSRHRMTSSSVLPSLNEGISSQVTHTMNDKERILQLIHRRRSSEPVIGETTIPDTKFDLFIVDDTDFYQRLLQRLSKETSGATSSVLSTKEIENAEESLKATLKLQHRIQQSGIDRRASKGRAINYTVHPRLVGFMAKEAKEWPHNTEAVMSSLFSIL</sequence>
<feature type="compositionally biased region" description="Acidic residues" evidence="1">
    <location>
        <begin position="7"/>
        <end position="28"/>
    </location>
</feature>
<accession>A0ABQ9WUR0</accession>
<dbReference type="PANTHER" id="PTHR15565">
    <property type="entry name" value="AATF PROTEIN APOPTOSIS ANTAGONIZING TRANSCRIPTION FACTOR"/>
    <property type="match status" value="1"/>
</dbReference>
<reference evidence="3 4" key="1">
    <citation type="journal article" date="2022" name="bioRxiv">
        <title>Genomics of Preaxostyla Flagellates Illuminates Evolutionary Transitions and the Path Towards Mitochondrial Loss.</title>
        <authorList>
            <person name="Novak L.V.F."/>
            <person name="Treitli S.C."/>
            <person name="Pyrih J."/>
            <person name="Halakuc P."/>
            <person name="Pipaliya S.V."/>
            <person name="Vacek V."/>
            <person name="Brzon O."/>
            <person name="Soukal P."/>
            <person name="Eme L."/>
            <person name="Dacks J.B."/>
            <person name="Karnkowska A."/>
            <person name="Elias M."/>
            <person name="Hampl V."/>
        </authorList>
    </citation>
    <scope>NUCLEOTIDE SEQUENCE [LARGE SCALE GENOMIC DNA]</scope>
    <source>
        <strain evidence="3">NAU3</strain>
        <tissue evidence="3">Gut</tissue>
    </source>
</reference>
<feature type="domain" description="Apoptosis-antagonizing transcription factor C-terminal" evidence="2">
    <location>
        <begin position="277"/>
        <end position="364"/>
    </location>
</feature>
<protein>
    <recommendedName>
        <fullName evidence="2">Apoptosis-antagonizing transcription factor C-terminal domain-containing protein</fullName>
    </recommendedName>
</protein>
<proteinExistence type="predicted"/>
<evidence type="ECO:0000259" key="2">
    <source>
        <dbReference type="Pfam" id="PF08164"/>
    </source>
</evidence>
<dbReference type="Proteomes" id="UP001281761">
    <property type="component" value="Unassembled WGS sequence"/>
</dbReference>
<dbReference type="Pfam" id="PF08164">
    <property type="entry name" value="TRAUB"/>
    <property type="match status" value="1"/>
</dbReference>
<dbReference type="PANTHER" id="PTHR15565:SF0">
    <property type="entry name" value="PROTEIN AATF"/>
    <property type="match status" value="1"/>
</dbReference>
<feature type="region of interest" description="Disordered" evidence="1">
    <location>
        <begin position="1"/>
        <end position="59"/>
    </location>
</feature>
<keyword evidence="4" id="KW-1185">Reference proteome</keyword>
<dbReference type="InterPro" id="IPR012617">
    <property type="entry name" value="AATF_C"/>
</dbReference>
<organism evidence="3 4">
    <name type="scientific">Blattamonas nauphoetae</name>
    <dbReference type="NCBI Taxonomy" id="2049346"/>
    <lineage>
        <taxon>Eukaryota</taxon>
        <taxon>Metamonada</taxon>
        <taxon>Preaxostyla</taxon>
        <taxon>Oxymonadida</taxon>
        <taxon>Blattamonas</taxon>
    </lineage>
</organism>
<dbReference type="InterPro" id="IPR039223">
    <property type="entry name" value="AATF/Bfr2"/>
</dbReference>
<evidence type="ECO:0000313" key="3">
    <source>
        <dbReference type="EMBL" id="KAK2942161.1"/>
    </source>
</evidence>
<evidence type="ECO:0000256" key="1">
    <source>
        <dbReference type="SAM" id="MobiDB-lite"/>
    </source>
</evidence>
<name>A0ABQ9WUR0_9EUKA</name>